<dbReference type="OrthoDB" id="5428863at2759"/>
<reference evidence="2" key="1">
    <citation type="journal article" date="2020" name="Stud. Mycol.">
        <title>101 Dothideomycetes genomes: a test case for predicting lifestyles and emergence of pathogens.</title>
        <authorList>
            <person name="Haridas S."/>
            <person name="Albert R."/>
            <person name="Binder M."/>
            <person name="Bloem J."/>
            <person name="Labutti K."/>
            <person name="Salamov A."/>
            <person name="Andreopoulos B."/>
            <person name="Baker S."/>
            <person name="Barry K."/>
            <person name="Bills G."/>
            <person name="Bluhm B."/>
            <person name="Cannon C."/>
            <person name="Castanera R."/>
            <person name="Culley D."/>
            <person name="Daum C."/>
            <person name="Ezra D."/>
            <person name="Gonzalez J."/>
            <person name="Henrissat B."/>
            <person name="Kuo A."/>
            <person name="Liang C."/>
            <person name="Lipzen A."/>
            <person name="Lutzoni F."/>
            <person name="Magnuson J."/>
            <person name="Mondo S."/>
            <person name="Nolan M."/>
            <person name="Ohm R."/>
            <person name="Pangilinan J."/>
            <person name="Park H.-J."/>
            <person name="Ramirez L."/>
            <person name="Alfaro M."/>
            <person name="Sun H."/>
            <person name="Tritt A."/>
            <person name="Yoshinaga Y."/>
            <person name="Zwiers L.-H."/>
            <person name="Turgeon B."/>
            <person name="Goodwin S."/>
            <person name="Spatafora J."/>
            <person name="Crous P."/>
            <person name="Grigoriev I."/>
        </authorList>
    </citation>
    <scope>NUCLEOTIDE SEQUENCE</scope>
    <source>
        <strain evidence="2">CBS 110217</strain>
    </source>
</reference>
<dbReference type="Proteomes" id="UP000799777">
    <property type="component" value="Unassembled WGS sequence"/>
</dbReference>
<evidence type="ECO:0000259" key="1">
    <source>
        <dbReference type="Pfam" id="PF06985"/>
    </source>
</evidence>
<dbReference type="Pfam" id="PF06985">
    <property type="entry name" value="HET"/>
    <property type="match status" value="1"/>
</dbReference>
<organism evidence="2 3">
    <name type="scientific">Setomelanomma holmii</name>
    <dbReference type="NCBI Taxonomy" id="210430"/>
    <lineage>
        <taxon>Eukaryota</taxon>
        <taxon>Fungi</taxon>
        <taxon>Dikarya</taxon>
        <taxon>Ascomycota</taxon>
        <taxon>Pezizomycotina</taxon>
        <taxon>Dothideomycetes</taxon>
        <taxon>Pleosporomycetidae</taxon>
        <taxon>Pleosporales</taxon>
        <taxon>Pleosporineae</taxon>
        <taxon>Phaeosphaeriaceae</taxon>
        <taxon>Setomelanomma</taxon>
    </lineage>
</organism>
<protein>
    <recommendedName>
        <fullName evidence="1">Heterokaryon incompatibility domain-containing protein</fullName>
    </recommendedName>
</protein>
<dbReference type="EMBL" id="ML978227">
    <property type="protein sequence ID" value="KAF2027369.1"/>
    <property type="molecule type" value="Genomic_DNA"/>
</dbReference>
<gene>
    <name evidence="2" type="ORF">EK21DRAFT_42077</name>
</gene>
<sequence length="134" mass="15059">LPPTLPRTIEDAITVTKLLGHSYLWVDGFCIDQSDLEHCKHQIGLKDRIYSGAQLTIVAAAGDNKAFGLPGLNGTKRRHDEPIRVDDFTLFTHGTCPSRAILKSKWFTRAWTFQEAVLSKRLLVFIESQASLYC</sequence>
<evidence type="ECO:0000313" key="3">
    <source>
        <dbReference type="Proteomes" id="UP000799777"/>
    </source>
</evidence>
<feature type="domain" description="Heterokaryon incompatibility" evidence="1">
    <location>
        <begin position="5"/>
        <end position="115"/>
    </location>
</feature>
<feature type="non-terminal residue" evidence="2">
    <location>
        <position position="1"/>
    </location>
</feature>
<keyword evidence="3" id="KW-1185">Reference proteome</keyword>
<dbReference type="InterPro" id="IPR010730">
    <property type="entry name" value="HET"/>
</dbReference>
<evidence type="ECO:0000313" key="2">
    <source>
        <dbReference type="EMBL" id="KAF2027369.1"/>
    </source>
</evidence>
<dbReference type="PANTHER" id="PTHR33112">
    <property type="entry name" value="DOMAIN PROTEIN, PUTATIVE-RELATED"/>
    <property type="match status" value="1"/>
</dbReference>
<comment type="caution">
    <text evidence="2">The sequence shown here is derived from an EMBL/GenBank/DDBJ whole genome shotgun (WGS) entry which is preliminary data.</text>
</comment>
<dbReference type="PANTHER" id="PTHR33112:SF1">
    <property type="entry name" value="HETEROKARYON INCOMPATIBILITY DOMAIN-CONTAINING PROTEIN"/>
    <property type="match status" value="1"/>
</dbReference>
<proteinExistence type="predicted"/>
<accession>A0A9P4H518</accession>
<dbReference type="AlphaFoldDB" id="A0A9P4H518"/>
<name>A0A9P4H518_9PLEO</name>
<feature type="non-terminal residue" evidence="2">
    <location>
        <position position="134"/>
    </location>
</feature>